<dbReference type="EMBL" id="CAJVQC010071654">
    <property type="protein sequence ID" value="CAG8810783.1"/>
    <property type="molecule type" value="Genomic_DNA"/>
</dbReference>
<protein>
    <submittedName>
        <fullName evidence="1">14151_t:CDS:1</fullName>
    </submittedName>
</protein>
<organism evidence="1 2">
    <name type="scientific">Racocetra persica</name>
    <dbReference type="NCBI Taxonomy" id="160502"/>
    <lineage>
        <taxon>Eukaryota</taxon>
        <taxon>Fungi</taxon>
        <taxon>Fungi incertae sedis</taxon>
        <taxon>Mucoromycota</taxon>
        <taxon>Glomeromycotina</taxon>
        <taxon>Glomeromycetes</taxon>
        <taxon>Diversisporales</taxon>
        <taxon>Gigasporaceae</taxon>
        <taxon>Racocetra</taxon>
    </lineage>
</organism>
<proteinExistence type="predicted"/>
<gene>
    <name evidence="1" type="ORF">RPERSI_LOCUS23157</name>
</gene>
<accession>A0ACA9RUA2</accession>
<sequence>MINPKSINYPSELQALLNHDNLFLNNGRCAYFTIVNQRIKLHLNKDSIKPSEKFKCAINKAIEGIDSYISYLKLLDVFAAFGNFFAQNIVIGKKFFKYVEMDIGCIEDEIEWSTIDDFKKISKKLENMLSYINNENLLDNSWVESCYQNDTKLNVIEYDDLISIYEIFEEPTRSQIKMILEIHDHNNSLLKILQLPEEVKKIKKPDFKQEILMIDSVQVDASVIYYRVKFKNKLKSDNYQLYGNVTTTSGQQLSEKIIKFKAINIFGFSVNVENILDIKINNSGKMNINWMLVANPEIVEDLQEFENLHEIFYEYSYSRNLIVVETGKKAIEPSIDPNWEIYIETLPNLPSNAVFTCIFKYPLSNNEPSFVASIKSYNENGTLVANVTSHTHNFSDNLEKDGTNDNNIFDHYYNENDHVDDDAKIVLGEYQIYWCIYLTSIQKITIGQFFNSANPSNK</sequence>
<feature type="non-terminal residue" evidence="1">
    <location>
        <position position="458"/>
    </location>
</feature>
<evidence type="ECO:0000313" key="2">
    <source>
        <dbReference type="Proteomes" id="UP000789920"/>
    </source>
</evidence>
<name>A0ACA9RUA2_9GLOM</name>
<comment type="caution">
    <text evidence="1">The sequence shown here is derived from an EMBL/GenBank/DDBJ whole genome shotgun (WGS) entry which is preliminary data.</text>
</comment>
<dbReference type="Proteomes" id="UP000789920">
    <property type="component" value="Unassembled WGS sequence"/>
</dbReference>
<evidence type="ECO:0000313" key="1">
    <source>
        <dbReference type="EMBL" id="CAG8810783.1"/>
    </source>
</evidence>
<reference evidence="1" key="1">
    <citation type="submission" date="2021-06" db="EMBL/GenBank/DDBJ databases">
        <authorList>
            <person name="Kallberg Y."/>
            <person name="Tangrot J."/>
            <person name="Rosling A."/>
        </authorList>
    </citation>
    <scope>NUCLEOTIDE SEQUENCE</scope>
    <source>
        <strain evidence="1">MA461A</strain>
    </source>
</reference>
<keyword evidence="2" id="KW-1185">Reference proteome</keyword>